<evidence type="ECO:0000313" key="1">
    <source>
        <dbReference type="EMBL" id="JAH56646.1"/>
    </source>
</evidence>
<accession>A0A0E9TSV1</accession>
<dbReference type="AlphaFoldDB" id="A0A0E9TSV1"/>
<reference evidence="1" key="2">
    <citation type="journal article" date="2015" name="Fish Shellfish Immunol.">
        <title>Early steps in the European eel (Anguilla anguilla)-Vibrio vulnificus interaction in the gills: Role of the RtxA13 toxin.</title>
        <authorList>
            <person name="Callol A."/>
            <person name="Pajuelo D."/>
            <person name="Ebbesson L."/>
            <person name="Teles M."/>
            <person name="MacKenzie S."/>
            <person name="Amaro C."/>
        </authorList>
    </citation>
    <scope>NUCLEOTIDE SEQUENCE</scope>
</reference>
<name>A0A0E9TSV1_ANGAN</name>
<reference evidence="1" key="1">
    <citation type="submission" date="2014-11" db="EMBL/GenBank/DDBJ databases">
        <authorList>
            <person name="Amaro Gonzalez C."/>
        </authorList>
    </citation>
    <scope>NUCLEOTIDE SEQUENCE</scope>
</reference>
<proteinExistence type="predicted"/>
<protein>
    <submittedName>
        <fullName evidence="1">Uncharacterized protein</fullName>
    </submittedName>
</protein>
<dbReference type="EMBL" id="GBXM01051931">
    <property type="protein sequence ID" value="JAH56646.1"/>
    <property type="molecule type" value="Transcribed_RNA"/>
</dbReference>
<sequence length="43" mass="4924">MNSLFPCQCTPQPLLPIILAWNSTHVARGPFPQQSHRAAFYFH</sequence>
<organism evidence="1">
    <name type="scientific">Anguilla anguilla</name>
    <name type="common">European freshwater eel</name>
    <name type="synonym">Muraena anguilla</name>
    <dbReference type="NCBI Taxonomy" id="7936"/>
    <lineage>
        <taxon>Eukaryota</taxon>
        <taxon>Metazoa</taxon>
        <taxon>Chordata</taxon>
        <taxon>Craniata</taxon>
        <taxon>Vertebrata</taxon>
        <taxon>Euteleostomi</taxon>
        <taxon>Actinopterygii</taxon>
        <taxon>Neopterygii</taxon>
        <taxon>Teleostei</taxon>
        <taxon>Anguilliformes</taxon>
        <taxon>Anguillidae</taxon>
        <taxon>Anguilla</taxon>
    </lineage>
</organism>